<gene>
    <name evidence="3" type="ORF">GS399_03775</name>
</gene>
<dbReference type="PROSITE" id="PS51257">
    <property type="entry name" value="PROKAR_LIPOPROTEIN"/>
    <property type="match status" value="1"/>
</dbReference>
<evidence type="ECO:0000313" key="3">
    <source>
        <dbReference type="EMBL" id="MXV50079.1"/>
    </source>
</evidence>
<organism evidence="3 4">
    <name type="scientific">Hufsiella arboris</name>
    <dbReference type="NCBI Taxonomy" id="2695275"/>
    <lineage>
        <taxon>Bacteria</taxon>
        <taxon>Pseudomonadati</taxon>
        <taxon>Bacteroidota</taxon>
        <taxon>Sphingobacteriia</taxon>
        <taxon>Sphingobacteriales</taxon>
        <taxon>Sphingobacteriaceae</taxon>
        <taxon>Hufsiella</taxon>
    </lineage>
</organism>
<keyword evidence="1" id="KW-0732">Signal</keyword>
<evidence type="ECO:0000259" key="2">
    <source>
        <dbReference type="Pfam" id="PF13372"/>
    </source>
</evidence>
<protein>
    <submittedName>
        <fullName evidence="3">Alginate export family protein</fullName>
    </submittedName>
</protein>
<feature type="signal peptide" evidence="1">
    <location>
        <begin position="1"/>
        <end position="18"/>
    </location>
</feature>
<dbReference type="EMBL" id="WVHT01000002">
    <property type="protein sequence ID" value="MXV50079.1"/>
    <property type="molecule type" value="Genomic_DNA"/>
</dbReference>
<dbReference type="Gene3D" id="2.40.160.100">
    <property type="match status" value="1"/>
</dbReference>
<feature type="chain" id="PRO_5029792130" evidence="1">
    <location>
        <begin position="19"/>
        <end position="456"/>
    </location>
</feature>
<evidence type="ECO:0000256" key="1">
    <source>
        <dbReference type="SAM" id="SignalP"/>
    </source>
</evidence>
<dbReference type="InterPro" id="IPR053728">
    <property type="entry name" value="Alginate_Permeability_Chnl"/>
</dbReference>
<reference evidence="3 4" key="1">
    <citation type="submission" date="2019-11" db="EMBL/GenBank/DDBJ databases">
        <title>Pedobacter sp. HMF7647 Genome sequencing and assembly.</title>
        <authorList>
            <person name="Kang H."/>
            <person name="Kim H."/>
            <person name="Joh K."/>
        </authorList>
    </citation>
    <scope>NUCLEOTIDE SEQUENCE [LARGE SCALE GENOMIC DNA]</scope>
    <source>
        <strain evidence="3 4">HMF7647</strain>
    </source>
</reference>
<name>A0A7K1Y7H5_9SPHI</name>
<evidence type="ECO:0000313" key="4">
    <source>
        <dbReference type="Proteomes" id="UP000466586"/>
    </source>
</evidence>
<comment type="caution">
    <text evidence="3">The sequence shown here is derived from an EMBL/GenBank/DDBJ whole genome shotgun (WGS) entry which is preliminary data.</text>
</comment>
<feature type="domain" description="Alginate export" evidence="2">
    <location>
        <begin position="59"/>
        <end position="441"/>
    </location>
</feature>
<accession>A0A7K1Y7H5</accession>
<dbReference type="Proteomes" id="UP000466586">
    <property type="component" value="Unassembled WGS sequence"/>
</dbReference>
<keyword evidence="4" id="KW-1185">Reference proteome</keyword>
<dbReference type="AlphaFoldDB" id="A0A7K1Y7H5"/>
<dbReference type="InterPro" id="IPR025388">
    <property type="entry name" value="Alginate_export_dom"/>
</dbReference>
<proteinExistence type="predicted"/>
<dbReference type="Pfam" id="PF13372">
    <property type="entry name" value="Alginate_exp"/>
    <property type="match status" value="1"/>
</dbReference>
<sequence>MKTLIALFFLLTSLSCLAQEKSFKQLRYDENYSYLAKDTTSDWYRNLKFNSVSKDNAAYFSFGGEARFQYFYYKNQDWGEAPEDKDGFILARYLGHVDFHAGKHFRTFVQLQSSLAGGEADTPSPVDQNPLDLHQAFFDVSTTLSNTRKLTLRVGRQELSYGSQRLVAVREAPNNRQSFDAAKIMYGSQNVKLDLFYSHYVFAKPNIFDDGFSDATHFWGAYAVFNKIKVVSNFDIYYLGIRKKAVSFDDGSGTETRHSVGARLWETTPAWQYDIEGLYQFGDFAASAISAWTMSVNVAYTFFHNKFKPQIGLKTEAISGDKTYNDSRLNTFNPLFPKGAYFGLAALIGPSNLVDAHPYIQFNLTKNLIFSSDYDLFWRMSRNDGIYAVNSKLIYSGKVGTSKQIGRQLGGALEYFPNKYLYFRQEFTWFNTGDYLKEAGPGKDILMFGSTITFKF</sequence>